<keyword evidence="4 9" id="KW-0812">Transmembrane</keyword>
<feature type="compositionally biased region" description="Polar residues" evidence="10">
    <location>
        <begin position="313"/>
        <end position="325"/>
    </location>
</feature>
<comment type="subcellular location">
    <subcellularLocation>
        <location evidence="1">Cell membrane</location>
        <topology evidence="1">Multi-pass membrane protein</topology>
    </subcellularLocation>
    <subcellularLocation>
        <location evidence="9">Membrane</location>
        <topology evidence="9">Multi-pass membrane protein</topology>
    </subcellularLocation>
</comment>
<dbReference type="PANTHER" id="PTHR12428:SF65">
    <property type="entry name" value="CYTOCHROME C OXIDASE ASSEMBLY PROTEIN COX18, MITOCHONDRIAL"/>
    <property type="match status" value="1"/>
</dbReference>
<dbReference type="KEGG" id="kbs:EPA93_33720"/>
<dbReference type="InterPro" id="IPR047196">
    <property type="entry name" value="YidC_ALB_C"/>
</dbReference>
<evidence type="ECO:0000256" key="1">
    <source>
        <dbReference type="ARBA" id="ARBA00004651"/>
    </source>
</evidence>
<evidence type="ECO:0000256" key="9">
    <source>
        <dbReference type="RuleBase" id="RU003945"/>
    </source>
</evidence>
<keyword evidence="8" id="KW-0143">Chaperone</keyword>
<dbReference type="AlphaFoldDB" id="A0A4P6JY06"/>
<dbReference type="GO" id="GO:0032977">
    <property type="term" value="F:membrane insertase activity"/>
    <property type="evidence" value="ECO:0007669"/>
    <property type="project" value="InterPro"/>
</dbReference>
<dbReference type="PANTHER" id="PTHR12428">
    <property type="entry name" value="OXA1"/>
    <property type="match status" value="1"/>
</dbReference>
<gene>
    <name evidence="13" type="ORF">EPA93_33720</name>
</gene>
<keyword evidence="2" id="KW-0813">Transport</keyword>
<sequence length="347" mass="39174">MGNLFGPIGYLFNIIFTYPIFNALMLLYHLFGDFGLSIVVLTVAIKLILFPLTLKQLKSMKGQQALQPRMAEIRKKYKDDQQAQMREMQNLYKEFGINPVAGCLPLLVQMPVLYGLFYAINNLLSTTKVEVMNSMLYWFVPHFNRFPNIDLNWFTFLNPAWHFSLGHPDPTHILPILAGVATLIQLRMSQPKGAATSTDSMAQSTKMMQWIMPVFIVFIGWNYSAGLALYWTVSSIFQAVQQYFVTGWGSLMTMPDFMQEKKDTGNKNGRVVDGSVSTSTKNKSEAAAQERERKAVEKTEQTNVDGTGPIGSQLRSSPRNGSSYGRQHQRGRSASARRRGATQRSRS</sequence>
<proteinExistence type="inferred from homology"/>
<dbReference type="InterPro" id="IPR001708">
    <property type="entry name" value="YidC/ALB3/OXA1/COX18"/>
</dbReference>
<evidence type="ECO:0000256" key="6">
    <source>
        <dbReference type="ARBA" id="ARBA00022989"/>
    </source>
</evidence>
<dbReference type="InterPro" id="IPR028055">
    <property type="entry name" value="YidC/Oxa/ALB_C"/>
</dbReference>
<keyword evidence="14" id="KW-1185">Reference proteome</keyword>
<evidence type="ECO:0000256" key="8">
    <source>
        <dbReference type="ARBA" id="ARBA00023186"/>
    </source>
</evidence>
<evidence type="ECO:0000256" key="11">
    <source>
        <dbReference type="SAM" id="Phobius"/>
    </source>
</evidence>
<dbReference type="EMBL" id="CP035758">
    <property type="protein sequence ID" value="QBD80667.1"/>
    <property type="molecule type" value="Genomic_DNA"/>
</dbReference>
<feature type="transmembrane region" description="Helical" evidence="11">
    <location>
        <begin position="7"/>
        <end position="28"/>
    </location>
</feature>
<evidence type="ECO:0000256" key="4">
    <source>
        <dbReference type="ARBA" id="ARBA00022692"/>
    </source>
</evidence>
<dbReference type="GO" id="GO:0005886">
    <property type="term" value="C:plasma membrane"/>
    <property type="evidence" value="ECO:0007669"/>
    <property type="project" value="UniProtKB-SubCell"/>
</dbReference>
<reference evidence="13 14" key="1">
    <citation type="submission" date="2019-01" db="EMBL/GenBank/DDBJ databases">
        <title>Ktedonosporobacter rubrisoli SCAWS-G2.</title>
        <authorList>
            <person name="Huang Y."/>
            <person name="Yan B."/>
        </authorList>
    </citation>
    <scope>NUCLEOTIDE SEQUENCE [LARGE SCALE GENOMIC DNA]</scope>
    <source>
        <strain evidence="13 14">SCAWS-G2</strain>
    </source>
</reference>
<evidence type="ECO:0000313" key="13">
    <source>
        <dbReference type="EMBL" id="QBD80667.1"/>
    </source>
</evidence>
<keyword evidence="3" id="KW-1003">Cell membrane</keyword>
<keyword evidence="6 11" id="KW-1133">Transmembrane helix</keyword>
<evidence type="ECO:0000256" key="10">
    <source>
        <dbReference type="SAM" id="MobiDB-lite"/>
    </source>
</evidence>
<evidence type="ECO:0000313" key="14">
    <source>
        <dbReference type="Proteomes" id="UP000290365"/>
    </source>
</evidence>
<dbReference type="OrthoDB" id="9780552at2"/>
<dbReference type="GO" id="GO:0015031">
    <property type="term" value="P:protein transport"/>
    <property type="evidence" value="ECO:0007669"/>
    <property type="project" value="UniProtKB-KW"/>
</dbReference>
<dbReference type="GO" id="GO:0051205">
    <property type="term" value="P:protein insertion into membrane"/>
    <property type="evidence" value="ECO:0007669"/>
    <property type="project" value="TreeGrafter"/>
</dbReference>
<feature type="transmembrane region" description="Helical" evidence="11">
    <location>
        <begin position="34"/>
        <end position="54"/>
    </location>
</feature>
<protein>
    <submittedName>
        <fullName evidence="13">Membrane protein insertase YidC</fullName>
    </submittedName>
</protein>
<dbReference type="Proteomes" id="UP000290365">
    <property type="component" value="Chromosome"/>
</dbReference>
<dbReference type="RefSeq" id="WP_129891730.1">
    <property type="nucleotide sequence ID" value="NZ_CP035758.1"/>
</dbReference>
<evidence type="ECO:0000259" key="12">
    <source>
        <dbReference type="Pfam" id="PF02096"/>
    </source>
</evidence>
<evidence type="ECO:0000256" key="7">
    <source>
        <dbReference type="ARBA" id="ARBA00023136"/>
    </source>
</evidence>
<keyword evidence="7 11" id="KW-0472">Membrane</keyword>
<feature type="compositionally biased region" description="Basic residues" evidence="10">
    <location>
        <begin position="327"/>
        <end position="347"/>
    </location>
</feature>
<feature type="compositionally biased region" description="Basic and acidic residues" evidence="10">
    <location>
        <begin position="282"/>
        <end position="300"/>
    </location>
</feature>
<keyword evidence="5" id="KW-0653">Protein transport</keyword>
<dbReference type="Pfam" id="PF02096">
    <property type="entry name" value="60KD_IMP"/>
    <property type="match status" value="1"/>
</dbReference>
<comment type="similarity">
    <text evidence="9">Belongs to the OXA1/ALB3/YidC family.</text>
</comment>
<dbReference type="CDD" id="cd20070">
    <property type="entry name" value="5TM_YidC_Alb3"/>
    <property type="match status" value="1"/>
</dbReference>
<evidence type="ECO:0000256" key="5">
    <source>
        <dbReference type="ARBA" id="ARBA00022927"/>
    </source>
</evidence>
<feature type="region of interest" description="Disordered" evidence="10">
    <location>
        <begin position="262"/>
        <end position="347"/>
    </location>
</feature>
<feature type="domain" description="Membrane insertase YidC/Oxa/ALB C-terminal" evidence="12">
    <location>
        <begin position="34"/>
        <end position="246"/>
    </location>
</feature>
<dbReference type="NCBIfam" id="TIGR03592">
    <property type="entry name" value="yidC_oxa1_cterm"/>
    <property type="match status" value="1"/>
</dbReference>
<evidence type="ECO:0000256" key="3">
    <source>
        <dbReference type="ARBA" id="ARBA00022475"/>
    </source>
</evidence>
<feature type="transmembrane region" description="Helical" evidence="11">
    <location>
        <begin position="210"/>
        <end position="231"/>
    </location>
</feature>
<name>A0A4P6JY06_KTERU</name>
<evidence type="ECO:0000256" key="2">
    <source>
        <dbReference type="ARBA" id="ARBA00022448"/>
    </source>
</evidence>
<feature type="transmembrane region" description="Helical" evidence="11">
    <location>
        <begin position="95"/>
        <end position="120"/>
    </location>
</feature>
<organism evidence="13 14">
    <name type="scientific">Ktedonosporobacter rubrisoli</name>
    <dbReference type="NCBI Taxonomy" id="2509675"/>
    <lineage>
        <taxon>Bacteria</taxon>
        <taxon>Bacillati</taxon>
        <taxon>Chloroflexota</taxon>
        <taxon>Ktedonobacteria</taxon>
        <taxon>Ktedonobacterales</taxon>
        <taxon>Ktedonosporobacteraceae</taxon>
        <taxon>Ktedonosporobacter</taxon>
    </lineage>
</organism>
<accession>A0A4P6JY06</accession>